<dbReference type="PANTHER" id="PTHR28094">
    <property type="entry name" value="MEIOTICALLY UP-REGULATED GENE 113 PROTEIN"/>
    <property type="match status" value="1"/>
</dbReference>
<dbReference type="AlphaFoldDB" id="A0A8J5U1K9"/>
<feature type="domain" description="Bacteriophage T5 Orf172 DNA-binding" evidence="2">
    <location>
        <begin position="391"/>
        <end position="483"/>
    </location>
</feature>
<dbReference type="SMART" id="SM00974">
    <property type="entry name" value="T5orf172"/>
    <property type="match status" value="1"/>
</dbReference>
<dbReference type="InterPro" id="IPR053006">
    <property type="entry name" value="Meiosis_regulatory"/>
</dbReference>
<accession>A0A8J5U1K9</accession>
<feature type="compositionally biased region" description="Basic and acidic residues" evidence="1">
    <location>
        <begin position="73"/>
        <end position="83"/>
    </location>
</feature>
<feature type="region of interest" description="Disordered" evidence="1">
    <location>
        <begin position="293"/>
        <end position="318"/>
    </location>
</feature>
<dbReference type="EMBL" id="JAELUQ010000010">
    <property type="protein sequence ID" value="KAG7407377.1"/>
    <property type="molecule type" value="Genomic_DNA"/>
</dbReference>
<dbReference type="PANTHER" id="PTHR28094:SF1">
    <property type="entry name" value="MEIOTICALLY UP-REGULATED GENE 113 PROTEIN"/>
    <property type="match status" value="1"/>
</dbReference>
<feature type="compositionally biased region" description="Polar residues" evidence="1">
    <location>
        <begin position="11"/>
        <end position="20"/>
    </location>
</feature>
<name>A0A8J5U1K9_FUSOX</name>
<reference evidence="3" key="1">
    <citation type="submission" date="2021-04" db="EMBL/GenBank/DDBJ databases">
        <title>First draft genome resource for Brassicaceae pathogens Fusarium oxysporum f. sp. raphani and Fusarium oxysporum f. sp. rapae.</title>
        <authorList>
            <person name="Asai S."/>
        </authorList>
    </citation>
    <scope>NUCLEOTIDE SEQUENCE</scope>
    <source>
        <strain evidence="3">Tf1208</strain>
    </source>
</reference>
<evidence type="ECO:0000259" key="2">
    <source>
        <dbReference type="SMART" id="SM00974"/>
    </source>
</evidence>
<protein>
    <recommendedName>
        <fullName evidence="2">Bacteriophage T5 Orf172 DNA-binding domain-containing protein</fullName>
    </recommendedName>
</protein>
<feature type="region of interest" description="Disordered" evidence="1">
    <location>
        <begin position="1"/>
        <end position="87"/>
    </location>
</feature>
<evidence type="ECO:0000313" key="3">
    <source>
        <dbReference type="EMBL" id="KAG7407377.1"/>
    </source>
</evidence>
<organism evidence="3 4">
    <name type="scientific">Fusarium oxysporum f. sp. rapae</name>
    <dbReference type="NCBI Taxonomy" id="485398"/>
    <lineage>
        <taxon>Eukaryota</taxon>
        <taxon>Fungi</taxon>
        <taxon>Dikarya</taxon>
        <taxon>Ascomycota</taxon>
        <taxon>Pezizomycotina</taxon>
        <taxon>Sordariomycetes</taxon>
        <taxon>Hypocreomycetidae</taxon>
        <taxon>Hypocreales</taxon>
        <taxon>Nectriaceae</taxon>
        <taxon>Fusarium</taxon>
        <taxon>Fusarium oxysporum species complex</taxon>
    </lineage>
</organism>
<evidence type="ECO:0000313" key="4">
    <source>
        <dbReference type="Proteomes" id="UP000694050"/>
    </source>
</evidence>
<feature type="compositionally biased region" description="Basic and acidic residues" evidence="1">
    <location>
        <begin position="1"/>
        <end position="10"/>
    </location>
</feature>
<comment type="caution">
    <text evidence="3">The sequence shown here is derived from an EMBL/GenBank/DDBJ whole genome shotgun (WGS) entry which is preliminary data.</text>
</comment>
<proteinExistence type="predicted"/>
<dbReference type="InterPro" id="IPR018306">
    <property type="entry name" value="Phage_T5_Orf172_DNA-bd"/>
</dbReference>
<evidence type="ECO:0000256" key="1">
    <source>
        <dbReference type="SAM" id="MobiDB-lite"/>
    </source>
</evidence>
<sequence length="536" mass="59896">MFLRNNEKSETATNLTNSPKPQELKSKSIPYSSLPSSPDQTPGVSRDEARLAGATSSLLSPPTTPPRQSLALTDHEEQSKEARFSATTLSTSLGLDDNRCGALTKANRPCKGWTPVSNRAKVTSQLDSMLALTQSSVELEVVLDKLAKLVHCRYHTSGLPKKEQIEAWIKIFPVGEASVTDPATVVEKRIREALGLKSAQCIGIVDSEGSCCKYGIGGQRVYNCTLTIDDIVNPNVYRNGPHLEGLLKVLETNMYCPEHINKQPLQNVASWKLSIMEILEGHPVKLAERSIPEETRDPSGAPNTPGPPDSPSTSSSDGLVLRSEKLLIPNFDRDLSTYWPTKYNTDPFEIITRSDRVADDKSSYGMVKDEMMKELRDMDQIDGHIYAYEVEGNPGFVKIGYTNHSVEKRLQEWNFDCNRVSKALYPISLSTAAAVPNARRVEALCHAELDHRRIKIHCNACLQQHTEWFEIPSTEAIAVIQKWSGWMATRPYQPIQLRSKKKWTLREEERTRARDMDCFMREISGVTPEGDAGKVR</sequence>
<gene>
    <name evidence="3" type="ORF">Forpe1208_v012586</name>
</gene>
<dbReference type="Pfam" id="PF10544">
    <property type="entry name" value="T5orf172"/>
    <property type="match status" value="1"/>
</dbReference>
<dbReference type="Proteomes" id="UP000694050">
    <property type="component" value="Unassembled WGS sequence"/>
</dbReference>
<feature type="compositionally biased region" description="Low complexity" evidence="1">
    <location>
        <begin position="27"/>
        <end position="38"/>
    </location>
</feature>